<organism evidence="2 3">
    <name type="scientific">Pseudomonas gingeri</name>
    <dbReference type="NCBI Taxonomy" id="117681"/>
    <lineage>
        <taxon>Bacteria</taxon>
        <taxon>Pseudomonadati</taxon>
        <taxon>Pseudomonadota</taxon>
        <taxon>Gammaproteobacteria</taxon>
        <taxon>Pseudomonadales</taxon>
        <taxon>Pseudomonadaceae</taxon>
        <taxon>Pseudomonas</taxon>
    </lineage>
</organism>
<dbReference type="GO" id="GO:0005886">
    <property type="term" value="C:plasma membrane"/>
    <property type="evidence" value="ECO:0007669"/>
    <property type="project" value="InterPro"/>
</dbReference>
<feature type="domain" description="Anti-sigma K factor RskA C-terminal" evidence="1">
    <location>
        <begin position="95"/>
        <end position="215"/>
    </location>
</feature>
<evidence type="ECO:0000313" key="3">
    <source>
        <dbReference type="Proteomes" id="UP000539985"/>
    </source>
</evidence>
<dbReference type="GO" id="GO:0016989">
    <property type="term" value="F:sigma factor antagonist activity"/>
    <property type="evidence" value="ECO:0007669"/>
    <property type="project" value="TreeGrafter"/>
</dbReference>
<dbReference type="InterPro" id="IPR051474">
    <property type="entry name" value="Anti-sigma-K/W_factor"/>
</dbReference>
<dbReference type="InterPro" id="IPR018764">
    <property type="entry name" value="RskA_C"/>
</dbReference>
<sequence>MNYQNPRLRRALAADYAIGLMSKAARRRFEALMRDDAKLRAQVAEWQENLLVLTDSVAEQPVPDRVWQGIVARIDPQRLHLPEKQPFWNRLRLFAAACSLVLVAALGVLYNHDPVSASATLLSGTQTPALRVKAHADYLQVEPLTLAAVDADRSLELWAIPADGKPVSLGLVPKEGKGRVELSEAHRALLGTSVVLAVSLEPPGGSPTGQPTGPVLYQGPLAML</sequence>
<dbReference type="EMBL" id="JACAQB010000001">
    <property type="protein sequence ID" value="NWB94282.1"/>
    <property type="molecule type" value="Genomic_DNA"/>
</dbReference>
<gene>
    <name evidence="2" type="ORF">HX882_00070</name>
</gene>
<dbReference type="PANTHER" id="PTHR37461:SF1">
    <property type="entry name" value="ANTI-SIGMA-K FACTOR RSKA"/>
    <property type="match status" value="1"/>
</dbReference>
<comment type="caution">
    <text evidence="2">The sequence shown here is derived from an EMBL/GenBank/DDBJ whole genome shotgun (WGS) entry which is preliminary data.</text>
</comment>
<reference evidence="2 3" key="1">
    <citation type="submission" date="2020-04" db="EMBL/GenBank/DDBJ databases">
        <title>Molecular characterization of pseudomonads from Agaricus bisporus reveal novel blotch 2 pathogens in Western Europe.</title>
        <authorList>
            <person name="Taparia T."/>
            <person name="Krijger M."/>
            <person name="Haynes E."/>
            <person name="Elpinstone J.G."/>
            <person name="Noble R."/>
            <person name="Van Der Wolf J."/>
        </authorList>
    </citation>
    <scope>NUCLEOTIDE SEQUENCE [LARGE SCALE GENOMIC DNA]</scope>
    <source>
        <strain evidence="2 3">H7001</strain>
    </source>
</reference>
<dbReference type="AlphaFoldDB" id="A0A7Y7X6U7"/>
<name>A0A7Y7X6U7_9PSED</name>
<dbReference type="Proteomes" id="UP000539985">
    <property type="component" value="Unassembled WGS sequence"/>
</dbReference>
<dbReference type="GO" id="GO:0006417">
    <property type="term" value="P:regulation of translation"/>
    <property type="evidence" value="ECO:0007669"/>
    <property type="project" value="TreeGrafter"/>
</dbReference>
<dbReference type="RefSeq" id="WP_177098457.1">
    <property type="nucleotide sequence ID" value="NZ_JACAQB010000001.1"/>
</dbReference>
<proteinExistence type="predicted"/>
<evidence type="ECO:0000259" key="1">
    <source>
        <dbReference type="Pfam" id="PF10099"/>
    </source>
</evidence>
<evidence type="ECO:0000313" key="2">
    <source>
        <dbReference type="EMBL" id="NWB94282.1"/>
    </source>
</evidence>
<accession>A0A7Y7X6U7</accession>
<protein>
    <submittedName>
        <fullName evidence="2">Anti-sigma factor</fullName>
    </submittedName>
</protein>
<dbReference type="PANTHER" id="PTHR37461">
    <property type="entry name" value="ANTI-SIGMA-K FACTOR RSKA"/>
    <property type="match status" value="1"/>
</dbReference>
<dbReference type="Pfam" id="PF10099">
    <property type="entry name" value="RskA_C"/>
    <property type="match status" value="1"/>
</dbReference>